<dbReference type="Pfam" id="PF07249">
    <property type="entry name" value="Cerato-platanin"/>
    <property type="match status" value="1"/>
</dbReference>
<keyword evidence="3" id="KW-0964">Secreted</keyword>
<dbReference type="Gene3D" id="2.40.40.10">
    <property type="entry name" value="RlpA-like domain"/>
    <property type="match status" value="1"/>
</dbReference>
<comment type="subcellular location">
    <subcellularLocation>
        <location evidence="1">Secreted</location>
    </subcellularLocation>
</comment>
<keyword evidence="4" id="KW-0732">Signal</keyword>
<dbReference type="SUPFAM" id="SSF50685">
    <property type="entry name" value="Barwin-like endoglucanases"/>
    <property type="match status" value="1"/>
</dbReference>
<accession>A0AAD6CQD7</accession>
<dbReference type="AlphaFoldDB" id="A0AAD6CQD7"/>
<dbReference type="CDD" id="cd22778">
    <property type="entry name" value="DPBB_CEPL-like"/>
    <property type="match status" value="1"/>
</dbReference>
<evidence type="ECO:0000256" key="2">
    <source>
        <dbReference type="ARBA" id="ARBA00010421"/>
    </source>
</evidence>
<evidence type="ECO:0000256" key="3">
    <source>
        <dbReference type="ARBA" id="ARBA00022525"/>
    </source>
</evidence>
<dbReference type="EMBL" id="JAQIZZ010000008">
    <property type="protein sequence ID" value="KAJ5526352.1"/>
    <property type="molecule type" value="Genomic_DNA"/>
</dbReference>
<evidence type="ECO:0000256" key="1">
    <source>
        <dbReference type="ARBA" id="ARBA00004613"/>
    </source>
</evidence>
<name>A0AAD6CQD7_9EURO</name>
<sequence length="157" mass="16178">MKSFTAISCALLTAAHLVSAAPAPASTIATTGQTVQVSYDEKYDVGTTSMNTVACSDGVNGLVNDYPTFGSLPTFPLIGGALTIDGWDSPACGTCYQLHFESGNINETINVTAIDVASGGFNIGLEAMNRLTDNQAVSLGVVTATYVQVDKSVCGIE</sequence>
<dbReference type="InterPro" id="IPR036908">
    <property type="entry name" value="RlpA-like_sf"/>
</dbReference>
<evidence type="ECO:0000313" key="5">
    <source>
        <dbReference type="EMBL" id="KAJ5526352.1"/>
    </source>
</evidence>
<evidence type="ECO:0000256" key="4">
    <source>
        <dbReference type="SAM" id="SignalP"/>
    </source>
</evidence>
<protein>
    <submittedName>
        <fullName evidence="5">Cerato-platanin</fullName>
    </submittedName>
</protein>
<evidence type="ECO:0000313" key="6">
    <source>
        <dbReference type="Proteomes" id="UP001220324"/>
    </source>
</evidence>
<proteinExistence type="inferred from homology"/>
<feature type="signal peptide" evidence="4">
    <location>
        <begin position="1"/>
        <end position="20"/>
    </location>
</feature>
<keyword evidence="6" id="KW-1185">Reference proteome</keyword>
<comment type="caution">
    <text evidence="5">The sequence shown here is derived from an EMBL/GenBank/DDBJ whole genome shotgun (WGS) entry which is preliminary data.</text>
</comment>
<organism evidence="5 6">
    <name type="scientific">Penicillium frequentans</name>
    <dbReference type="NCBI Taxonomy" id="3151616"/>
    <lineage>
        <taxon>Eukaryota</taxon>
        <taxon>Fungi</taxon>
        <taxon>Dikarya</taxon>
        <taxon>Ascomycota</taxon>
        <taxon>Pezizomycotina</taxon>
        <taxon>Eurotiomycetes</taxon>
        <taxon>Eurotiomycetidae</taxon>
        <taxon>Eurotiales</taxon>
        <taxon>Aspergillaceae</taxon>
        <taxon>Penicillium</taxon>
    </lineage>
</organism>
<dbReference type="InterPro" id="IPR010829">
    <property type="entry name" value="Cerato-platanin"/>
</dbReference>
<gene>
    <name evidence="5" type="ORF">N7494_013002</name>
</gene>
<dbReference type="GO" id="GO:0005576">
    <property type="term" value="C:extracellular region"/>
    <property type="evidence" value="ECO:0007669"/>
    <property type="project" value="UniProtKB-SubCell"/>
</dbReference>
<reference evidence="5 6" key="1">
    <citation type="journal article" date="2023" name="IMA Fungus">
        <title>Comparative genomic study of the Penicillium genus elucidates a diverse pangenome and 15 lateral gene transfer events.</title>
        <authorList>
            <person name="Petersen C."/>
            <person name="Sorensen T."/>
            <person name="Nielsen M.R."/>
            <person name="Sondergaard T.E."/>
            <person name="Sorensen J.L."/>
            <person name="Fitzpatrick D.A."/>
            <person name="Frisvad J.C."/>
            <person name="Nielsen K.L."/>
        </authorList>
    </citation>
    <scope>NUCLEOTIDE SEQUENCE [LARGE SCALE GENOMIC DNA]</scope>
    <source>
        <strain evidence="5 6">IBT 35679</strain>
    </source>
</reference>
<feature type="chain" id="PRO_5042237004" evidence="4">
    <location>
        <begin position="21"/>
        <end position="157"/>
    </location>
</feature>
<comment type="similarity">
    <text evidence="2">Belongs to the cerato-platanin family.</text>
</comment>
<dbReference type="Proteomes" id="UP001220324">
    <property type="component" value="Unassembled WGS sequence"/>
</dbReference>